<dbReference type="PANTHER" id="PTHR33744">
    <property type="entry name" value="CARBOHYDRATE DIACID REGULATOR"/>
    <property type="match status" value="1"/>
</dbReference>
<dbReference type="PANTHER" id="PTHR33744:SF1">
    <property type="entry name" value="DNA-BINDING TRANSCRIPTIONAL ACTIVATOR ADER"/>
    <property type="match status" value="1"/>
</dbReference>
<dbReference type="InterPro" id="IPR025736">
    <property type="entry name" value="PucR_C-HTH_dom"/>
</dbReference>
<dbReference type="RefSeq" id="WP_380232228.1">
    <property type="nucleotide sequence ID" value="NZ_JBHSVH010000002.1"/>
</dbReference>
<dbReference type="InterPro" id="IPR042070">
    <property type="entry name" value="PucR_C-HTH_sf"/>
</dbReference>
<dbReference type="EMBL" id="JBHTAJ010000061">
    <property type="protein sequence ID" value="MFC7183162.1"/>
    <property type="molecule type" value="Genomic_DNA"/>
</dbReference>
<dbReference type="Pfam" id="PF07905">
    <property type="entry name" value="PucR"/>
    <property type="match status" value="1"/>
</dbReference>
<evidence type="ECO:0000313" key="4">
    <source>
        <dbReference type="Proteomes" id="UP001596435"/>
    </source>
</evidence>
<evidence type="ECO:0000313" key="3">
    <source>
        <dbReference type="EMBL" id="MFC7183162.1"/>
    </source>
</evidence>
<comment type="caution">
    <text evidence="3">The sequence shown here is derived from an EMBL/GenBank/DDBJ whole genome shotgun (WGS) entry which is preliminary data.</text>
</comment>
<sequence>MPLTVRDLLAIPALRLQLAAGAAGLGRTVEAAHASESMTPSMWMEGGEVVMTTGLLFGPGPEDQADFVADLDRGRAAALILGIGSSLPCRHVPQELATAAEARGLPLLTVPERTPLAAITKTVFDARAAEERRLLERTLRTQRRLTAAAASADGLTDLLSAWHQATGVAVIVCDVLARPLGAAGAEPTQTLASAAGILEAVALRELRGSAGGDLPEGPVHVQPLGAARLRGFVLLVGASSAESRLLGSVLVSLLSVELERRHLADEPRRRHRTAVLARLFSAEISASRADALLASVNLPARPLRAVAVRIATDTALAGVRRPEATTPSRAAGEAAEVAADLALAIPGGLARVAGDSVEAVVPDGTDTLALLARFAPGRPAGIGPPVAPQHAALSLRQAVALLPVSKEAGRPVTATEAGSVRLLLSLGSPALLASFADTTLAPLDAADPSGELLETLRVWLETNGSWAETSALLGLHRHTVQNRIAKIGKLTGRRMDRAEDRVDLWLALRAREAAGQ</sequence>
<dbReference type="Pfam" id="PF13556">
    <property type="entry name" value="HTH_30"/>
    <property type="match status" value="1"/>
</dbReference>
<proteinExistence type="predicted"/>
<dbReference type="InterPro" id="IPR051448">
    <property type="entry name" value="CdaR-like_regulators"/>
</dbReference>
<gene>
    <name evidence="3" type="ORF">ACFQMG_26810</name>
</gene>
<accession>A0ABW2G3Y9</accession>
<evidence type="ECO:0000259" key="1">
    <source>
        <dbReference type="Pfam" id="PF07905"/>
    </source>
</evidence>
<feature type="domain" description="PucR C-terminal helix-turn-helix" evidence="2">
    <location>
        <begin position="452"/>
        <end position="510"/>
    </location>
</feature>
<name>A0ABW2G3Y9_9ACTN</name>
<dbReference type="Gene3D" id="1.10.10.2840">
    <property type="entry name" value="PucR C-terminal helix-turn-helix domain"/>
    <property type="match status" value="1"/>
</dbReference>
<reference evidence="4" key="1">
    <citation type="journal article" date="2019" name="Int. J. Syst. Evol. Microbiol.">
        <title>The Global Catalogue of Microorganisms (GCM) 10K type strain sequencing project: providing services to taxonomists for standard genome sequencing and annotation.</title>
        <authorList>
            <consortium name="The Broad Institute Genomics Platform"/>
            <consortium name="The Broad Institute Genome Sequencing Center for Infectious Disease"/>
            <person name="Wu L."/>
            <person name="Ma J."/>
        </authorList>
    </citation>
    <scope>NUCLEOTIDE SEQUENCE [LARGE SCALE GENOMIC DNA]</scope>
    <source>
        <strain evidence="4">CGMCC 1.12859</strain>
    </source>
</reference>
<protein>
    <submittedName>
        <fullName evidence="3">PucR family transcriptional regulator</fullName>
    </submittedName>
</protein>
<dbReference type="Proteomes" id="UP001596435">
    <property type="component" value="Unassembled WGS sequence"/>
</dbReference>
<feature type="domain" description="Purine catabolism PurC-like" evidence="1">
    <location>
        <begin position="7"/>
        <end position="125"/>
    </location>
</feature>
<dbReference type="InterPro" id="IPR012914">
    <property type="entry name" value="PucR_dom"/>
</dbReference>
<evidence type="ECO:0000259" key="2">
    <source>
        <dbReference type="Pfam" id="PF13556"/>
    </source>
</evidence>
<organism evidence="3 4">
    <name type="scientific">Kitasatospora paranensis</name>
    <dbReference type="NCBI Taxonomy" id="258053"/>
    <lineage>
        <taxon>Bacteria</taxon>
        <taxon>Bacillati</taxon>
        <taxon>Actinomycetota</taxon>
        <taxon>Actinomycetes</taxon>
        <taxon>Kitasatosporales</taxon>
        <taxon>Streptomycetaceae</taxon>
        <taxon>Kitasatospora</taxon>
    </lineage>
</organism>
<keyword evidence="4" id="KW-1185">Reference proteome</keyword>